<protein>
    <submittedName>
        <fullName evidence="3">2488_t:CDS:1</fullName>
    </submittedName>
</protein>
<organism evidence="3 4">
    <name type="scientific">Funneliformis mosseae</name>
    <name type="common">Endomycorrhizal fungus</name>
    <name type="synonym">Glomus mosseae</name>
    <dbReference type="NCBI Taxonomy" id="27381"/>
    <lineage>
        <taxon>Eukaryota</taxon>
        <taxon>Fungi</taxon>
        <taxon>Fungi incertae sedis</taxon>
        <taxon>Mucoromycota</taxon>
        <taxon>Glomeromycotina</taxon>
        <taxon>Glomeromycetes</taxon>
        <taxon>Glomerales</taxon>
        <taxon>Glomeraceae</taxon>
        <taxon>Funneliformis</taxon>
    </lineage>
</organism>
<evidence type="ECO:0000259" key="2">
    <source>
        <dbReference type="PROSITE" id="PS51886"/>
    </source>
</evidence>
<gene>
    <name evidence="3" type="ORF">FMOSSE_LOCUS2357</name>
</gene>
<comment type="caution">
    <text evidence="3">The sequence shown here is derived from an EMBL/GenBank/DDBJ whole genome shotgun (WGS) entry which is preliminary data.</text>
</comment>
<dbReference type="PROSITE" id="PS50097">
    <property type="entry name" value="BTB"/>
    <property type="match status" value="1"/>
</dbReference>
<dbReference type="AlphaFoldDB" id="A0A9N8Z472"/>
<feature type="domain" description="BTB" evidence="1">
    <location>
        <begin position="23"/>
        <end position="88"/>
    </location>
</feature>
<feature type="domain" description="TLDc" evidence="2">
    <location>
        <begin position="118"/>
        <end position="297"/>
    </location>
</feature>
<dbReference type="Proteomes" id="UP000789375">
    <property type="component" value="Unassembled WGS sequence"/>
</dbReference>
<dbReference type="InterPro" id="IPR000210">
    <property type="entry name" value="BTB/POZ_dom"/>
</dbReference>
<dbReference type="Gene3D" id="3.30.710.10">
    <property type="entry name" value="Potassium Channel Kv1.1, Chain A"/>
    <property type="match status" value="1"/>
</dbReference>
<keyword evidence="4" id="KW-1185">Reference proteome</keyword>
<name>A0A9N8Z472_FUNMO</name>
<proteinExistence type="predicted"/>
<dbReference type="Pfam" id="PF07534">
    <property type="entry name" value="TLD"/>
    <property type="match status" value="1"/>
</dbReference>
<accession>A0A9N8Z472</accession>
<dbReference type="EMBL" id="CAJVPP010000306">
    <property type="protein sequence ID" value="CAG8467705.1"/>
    <property type="molecule type" value="Genomic_DNA"/>
</dbReference>
<evidence type="ECO:0000259" key="1">
    <source>
        <dbReference type="PROSITE" id="PS50097"/>
    </source>
</evidence>
<dbReference type="Pfam" id="PF00651">
    <property type="entry name" value="BTB"/>
    <property type="match status" value="1"/>
</dbReference>
<evidence type="ECO:0000313" key="4">
    <source>
        <dbReference type="Proteomes" id="UP000789375"/>
    </source>
</evidence>
<sequence length="300" mass="34999">MASKFHAGLSQDLLLMLNNADDHDIVIRVGKDPDIREFSAHSCILKARSPYFKRVLSAEQTTKNNNNVNEFKKQNINPNVFEIILNIYEIMMESYMKNTLPKATTLPSRVEKVQIESKIIKPKLASIIINWMNRKDADAPRSKADTLYKFNLIYRGSQDGIDSDSFRSKYNLQAPTLVLVKCQGSQKIFGGYSPIEFYNYNYGDRYVHCTDSFIFSFENNEDAQNMKLSRVNSQHSDHAIYDYDYHNNYDYGFNFGGNTLYTRNKTLYVANKEGYYEDNIKDDNNYTIEEFEAFRIFKQF</sequence>
<evidence type="ECO:0000313" key="3">
    <source>
        <dbReference type="EMBL" id="CAG8467705.1"/>
    </source>
</evidence>
<dbReference type="InterPro" id="IPR006571">
    <property type="entry name" value="TLDc_dom"/>
</dbReference>
<dbReference type="SUPFAM" id="SSF54695">
    <property type="entry name" value="POZ domain"/>
    <property type="match status" value="1"/>
</dbReference>
<dbReference type="InterPro" id="IPR011333">
    <property type="entry name" value="SKP1/BTB/POZ_sf"/>
</dbReference>
<dbReference type="PROSITE" id="PS51886">
    <property type="entry name" value="TLDC"/>
    <property type="match status" value="1"/>
</dbReference>
<reference evidence="3" key="1">
    <citation type="submission" date="2021-06" db="EMBL/GenBank/DDBJ databases">
        <authorList>
            <person name="Kallberg Y."/>
            <person name="Tangrot J."/>
            <person name="Rosling A."/>
        </authorList>
    </citation>
    <scope>NUCLEOTIDE SEQUENCE</scope>
    <source>
        <strain evidence="3">87-6 pot B 2015</strain>
    </source>
</reference>